<sequence>MKKISTSLLKIGILAFALYGQSALALVIPQASKKDARIQTVTYSPYDVVNVRAKIGRAVLIQLEEDERLEGDSAALGMGDSEAWNLSVKGNNILFKPQMENPDTNMIVTTNKRTYVFQLSVDENSTQAPTYVLRFHYPDTAAKNKAAKDAKNRQALNVMSGQFNRLDVIIANDQYFGFGDKNIKPTAMYDDGRFTYLEFNHGKELPVVYKRMPDGTESLINMHVKGNTVVVHEMARDFVLRLGNSVLGIENRGFDKTGQFNHLGTSEGDAVRIIKDNVK</sequence>
<keyword evidence="2" id="KW-0732">Signal</keyword>
<name>A0A2N6QFB6_9BURK</name>
<dbReference type="NCBIfam" id="TIGR02781">
    <property type="entry name" value="VirB9"/>
    <property type="match status" value="1"/>
</dbReference>
<dbReference type="Pfam" id="PF03524">
    <property type="entry name" value="CagX"/>
    <property type="match status" value="1"/>
</dbReference>
<evidence type="ECO:0000256" key="2">
    <source>
        <dbReference type="ARBA" id="ARBA00022729"/>
    </source>
</evidence>
<organism evidence="3 4">
    <name type="scientific">Oligella urethralis</name>
    <dbReference type="NCBI Taxonomy" id="90245"/>
    <lineage>
        <taxon>Bacteria</taxon>
        <taxon>Pseudomonadati</taxon>
        <taxon>Pseudomonadota</taxon>
        <taxon>Betaproteobacteria</taxon>
        <taxon>Burkholderiales</taxon>
        <taxon>Alcaligenaceae</taxon>
        <taxon>Oligella</taxon>
    </lineage>
</organism>
<protein>
    <submittedName>
        <fullName evidence="3">Pertussis toxin liberation protein F</fullName>
    </submittedName>
</protein>
<dbReference type="InterPro" id="IPR010258">
    <property type="entry name" value="Conjugal_tfr_TrbG/VirB9/CagX"/>
</dbReference>
<dbReference type="EMBL" id="UATH01000001">
    <property type="protein sequence ID" value="SPY09096.1"/>
    <property type="molecule type" value="Genomic_DNA"/>
</dbReference>
<dbReference type="InterPro" id="IPR033645">
    <property type="entry name" value="VirB9/CagX/TrbG_C"/>
</dbReference>
<proteinExistence type="inferred from homology"/>
<comment type="similarity">
    <text evidence="1">Belongs to the TrbG/VirB9 family.</text>
</comment>
<dbReference type="CDD" id="cd06911">
    <property type="entry name" value="VirB9_CagX_TrbG"/>
    <property type="match status" value="1"/>
</dbReference>
<dbReference type="InterPro" id="IPR014148">
    <property type="entry name" value="VirB9"/>
</dbReference>
<evidence type="ECO:0000313" key="3">
    <source>
        <dbReference type="EMBL" id="SPY09096.1"/>
    </source>
</evidence>
<reference evidence="3 4" key="1">
    <citation type="submission" date="2018-06" db="EMBL/GenBank/DDBJ databases">
        <authorList>
            <consortium name="Pathogen Informatics"/>
            <person name="Doyle S."/>
        </authorList>
    </citation>
    <scope>NUCLEOTIDE SEQUENCE [LARGE SCALE GENOMIC DNA]</scope>
    <source>
        <strain evidence="3 4">NCTC11009</strain>
    </source>
</reference>
<gene>
    <name evidence="3" type="primary">ptlF</name>
    <name evidence="3" type="ORF">NCTC11009_02349</name>
</gene>
<evidence type="ECO:0000256" key="1">
    <source>
        <dbReference type="ARBA" id="ARBA00006135"/>
    </source>
</evidence>
<dbReference type="RefSeq" id="WP_102705502.1">
    <property type="nucleotide sequence ID" value="NZ_CAMQFR010000034.1"/>
</dbReference>
<dbReference type="Proteomes" id="UP000250242">
    <property type="component" value="Unassembled WGS sequence"/>
</dbReference>
<dbReference type="AlphaFoldDB" id="A0A2N6QFB6"/>
<dbReference type="Gene3D" id="2.60.40.2500">
    <property type="match status" value="1"/>
</dbReference>
<dbReference type="InterPro" id="IPR038161">
    <property type="entry name" value="VirB9/CagX/TrbG_C_sf"/>
</dbReference>
<evidence type="ECO:0000313" key="4">
    <source>
        <dbReference type="Proteomes" id="UP000250242"/>
    </source>
</evidence>
<accession>A0A2N6QFB6</accession>